<organism evidence="5 6">
    <name type="scientific">Paraconiothyrium brasiliense</name>
    <dbReference type="NCBI Taxonomy" id="300254"/>
    <lineage>
        <taxon>Eukaryota</taxon>
        <taxon>Fungi</taxon>
        <taxon>Dikarya</taxon>
        <taxon>Ascomycota</taxon>
        <taxon>Pezizomycotina</taxon>
        <taxon>Dothideomycetes</taxon>
        <taxon>Pleosporomycetidae</taxon>
        <taxon>Pleosporales</taxon>
        <taxon>Massarineae</taxon>
        <taxon>Didymosphaeriaceae</taxon>
        <taxon>Paraconiothyrium</taxon>
    </lineage>
</organism>
<accession>A0ABR3R0J5</accession>
<evidence type="ECO:0000256" key="4">
    <source>
        <dbReference type="SAM" id="MobiDB-lite"/>
    </source>
</evidence>
<gene>
    <name evidence="5" type="ORF">SLS60_008427</name>
</gene>
<comment type="caution">
    <text evidence="5">The sequence shown here is derived from an EMBL/GenBank/DDBJ whole genome shotgun (WGS) entry which is preliminary data.</text>
</comment>
<feature type="region of interest" description="Disordered" evidence="4">
    <location>
        <begin position="484"/>
        <end position="510"/>
    </location>
</feature>
<keyword evidence="2" id="KW-0863">Zinc-finger</keyword>
<dbReference type="EMBL" id="JAKJXO020000012">
    <property type="protein sequence ID" value="KAL1597939.1"/>
    <property type="molecule type" value="Genomic_DNA"/>
</dbReference>
<sequence>MFMRNRGHTCDMCMHIDEHHYKRHHEMCEQIRGIYEACGEDWPIIPEDEDDQGRAMFRDTDTRGSDDLSNTSGDVVPLKKRERKEHKRQMRAASRSKVVTQDDIRYIDSVLHPAASQAANGNPDNPEEIEEIEQHLKYNAQCYNDGQKRSDIRLFAHIPDADIDFGAEINRILEILHIAELLKRNERNRGLRKKELSNFKTLVSEFKDLVIMDLVQAKKDELEIRMRRASFLRYTNRASYDIMANRYAAKDWKTGEKYQSAGSASTSADSLTAVEEDEEEIDAEDIATQNDLRHLSSATLHDADRRHIEHSYRKIGSNGILGKVVAVQETRDPPKEGALKPPPSLRIVNTDIIPPAKVKFHNPWKHRNIPKPPEALRPNAPTLSSSESLSDCPAPDENDGWQTIGPTTTPTRASGKQIDASRPSSGAPKGSTSHATPKAPQHSLKPMRVGVIASMYQDESERRQRAKKLEQDAAQWYIQNNPTTLAPANSVNRRRETKMLGQERKKQLEPAEARLRLQTEEMHLQKLELKATTGDTKSPNVEQLPIESRKKKDRKKQREAERKARRAAENEPLASKEVDELLGDTEVGSPSSEVSTAYNVLAKEPVAKADQALKSPCTQGSISKVAGADVSDDVNGAHLELSRDTLKDGIQRLRHTMHAKKETPLVSWLHFLDPLLEVPPPSSDQAPKLVPAMLAASTVNKPVTDSVTTLKREPGHSESPKYESASMPLSISKLGRHKDWVKFAGFLKVDGPSDLLFSSMHPAYQEHADTLFIGGCPWEASGTPDCPYHKTYCACIDPVDPTNDKYIVYAETYPYQIGPFNCIQAQKLLQFFETQSETKDRLMLVDEDLYLWLCTEGRHWFVEAVTPKQMESPSLPNRLRWEVKDYVRGYSKGRILKLIDQFQNLADKNERLRMIGCRTNITEELLESLRKKCETRPEEEAICYCKDNIPPHHHPDHHDLVECMYDNCPIQFFHRRCVEKLGYAKVTTWYCAFCEAYMNVAAQKALHEADAIHKGLSAPDFADGKYGAQLRCVAAGIDMMKTGHCGGH</sequence>
<name>A0ABR3R0J5_9PLEO</name>
<dbReference type="Gene3D" id="3.30.40.10">
    <property type="entry name" value="Zinc/RING finger domain, C3HC4 (zinc finger)"/>
    <property type="match status" value="1"/>
</dbReference>
<feature type="compositionally biased region" description="Basic and acidic residues" evidence="4">
    <location>
        <begin position="556"/>
        <end position="579"/>
    </location>
</feature>
<evidence type="ECO:0000256" key="2">
    <source>
        <dbReference type="ARBA" id="ARBA00022771"/>
    </source>
</evidence>
<feature type="region of interest" description="Disordered" evidence="4">
    <location>
        <begin position="362"/>
        <end position="448"/>
    </location>
</feature>
<dbReference type="Proteomes" id="UP001521785">
    <property type="component" value="Unassembled WGS sequence"/>
</dbReference>
<evidence type="ECO:0008006" key="7">
    <source>
        <dbReference type="Google" id="ProtNLM"/>
    </source>
</evidence>
<keyword evidence="6" id="KW-1185">Reference proteome</keyword>
<evidence type="ECO:0000256" key="3">
    <source>
        <dbReference type="ARBA" id="ARBA00022833"/>
    </source>
</evidence>
<feature type="compositionally biased region" description="Basic and acidic residues" evidence="4">
    <location>
        <begin position="52"/>
        <end position="66"/>
    </location>
</feature>
<feature type="compositionally biased region" description="Polar residues" evidence="4">
    <location>
        <begin position="400"/>
        <end position="414"/>
    </location>
</feature>
<evidence type="ECO:0000313" key="6">
    <source>
        <dbReference type="Proteomes" id="UP001521785"/>
    </source>
</evidence>
<feature type="compositionally biased region" description="Basic and acidic residues" evidence="4">
    <location>
        <begin position="493"/>
        <end position="510"/>
    </location>
</feature>
<keyword evidence="1" id="KW-0479">Metal-binding</keyword>
<feature type="region of interest" description="Disordered" evidence="4">
    <location>
        <begin position="47"/>
        <end position="74"/>
    </location>
</feature>
<evidence type="ECO:0000256" key="1">
    <source>
        <dbReference type="ARBA" id="ARBA00022723"/>
    </source>
</evidence>
<feature type="region of interest" description="Disordered" evidence="4">
    <location>
        <begin position="529"/>
        <end position="592"/>
    </location>
</feature>
<keyword evidence="3" id="KW-0862">Zinc</keyword>
<evidence type="ECO:0000313" key="5">
    <source>
        <dbReference type="EMBL" id="KAL1597939.1"/>
    </source>
</evidence>
<reference evidence="5 6" key="1">
    <citation type="submission" date="2024-02" db="EMBL/GenBank/DDBJ databases">
        <title>De novo assembly and annotation of 12 fungi associated with fruit tree decline syndrome in Ontario, Canada.</title>
        <authorList>
            <person name="Sulman M."/>
            <person name="Ellouze W."/>
            <person name="Ilyukhin E."/>
        </authorList>
    </citation>
    <scope>NUCLEOTIDE SEQUENCE [LARGE SCALE GENOMIC DNA]</scope>
    <source>
        <strain evidence="5 6">M42-189</strain>
    </source>
</reference>
<protein>
    <recommendedName>
        <fullName evidence="7">Zinc finger PHD-type domain-containing protein</fullName>
    </recommendedName>
</protein>
<proteinExistence type="predicted"/>
<dbReference type="PROSITE" id="PS01359">
    <property type="entry name" value="ZF_PHD_1"/>
    <property type="match status" value="1"/>
</dbReference>
<dbReference type="InterPro" id="IPR013083">
    <property type="entry name" value="Znf_RING/FYVE/PHD"/>
</dbReference>
<dbReference type="InterPro" id="IPR019786">
    <property type="entry name" value="Zinc_finger_PHD-type_CS"/>
</dbReference>